<dbReference type="AlphaFoldDB" id="A0A0A9B508"/>
<evidence type="ECO:0000256" key="1">
    <source>
        <dbReference type="SAM" id="Phobius"/>
    </source>
</evidence>
<evidence type="ECO:0000313" key="2">
    <source>
        <dbReference type="EMBL" id="JAD57218.1"/>
    </source>
</evidence>
<proteinExistence type="predicted"/>
<accession>A0A0A9B508</accession>
<reference evidence="2" key="2">
    <citation type="journal article" date="2015" name="Data Brief">
        <title>Shoot transcriptome of the giant reed, Arundo donax.</title>
        <authorList>
            <person name="Barrero R.A."/>
            <person name="Guerrero F.D."/>
            <person name="Moolhuijzen P."/>
            <person name="Goolsby J.A."/>
            <person name="Tidwell J."/>
            <person name="Bellgard S.E."/>
            <person name="Bellgard M.I."/>
        </authorList>
    </citation>
    <scope>NUCLEOTIDE SEQUENCE</scope>
    <source>
        <tissue evidence="2">Shoot tissue taken approximately 20 cm above the soil surface</tissue>
    </source>
</reference>
<keyword evidence="1" id="KW-1133">Transmembrane helix</keyword>
<dbReference type="EMBL" id="GBRH01240677">
    <property type="protein sequence ID" value="JAD57218.1"/>
    <property type="molecule type" value="Transcribed_RNA"/>
</dbReference>
<protein>
    <submittedName>
        <fullName evidence="2">Uncharacterized protein</fullName>
    </submittedName>
</protein>
<feature type="transmembrane region" description="Helical" evidence="1">
    <location>
        <begin position="19"/>
        <end position="36"/>
    </location>
</feature>
<sequence>MPLISTAILWRSLNFNSTLRLLSMIPLMLCGLAGFLPSTRTKNVSMLSSIS</sequence>
<keyword evidence="1" id="KW-0472">Membrane</keyword>
<keyword evidence="1" id="KW-0812">Transmembrane</keyword>
<organism evidence="2">
    <name type="scientific">Arundo donax</name>
    <name type="common">Giant reed</name>
    <name type="synonym">Donax arundinaceus</name>
    <dbReference type="NCBI Taxonomy" id="35708"/>
    <lineage>
        <taxon>Eukaryota</taxon>
        <taxon>Viridiplantae</taxon>
        <taxon>Streptophyta</taxon>
        <taxon>Embryophyta</taxon>
        <taxon>Tracheophyta</taxon>
        <taxon>Spermatophyta</taxon>
        <taxon>Magnoliopsida</taxon>
        <taxon>Liliopsida</taxon>
        <taxon>Poales</taxon>
        <taxon>Poaceae</taxon>
        <taxon>PACMAD clade</taxon>
        <taxon>Arundinoideae</taxon>
        <taxon>Arundineae</taxon>
        <taxon>Arundo</taxon>
    </lineage>
</organism>
<name>A0A0A9B508_ARUDO</name>
<reference evidence="2" key="1">
    <citation type="submission" date="2014-09" db="EMBL/GenBank/DDBJ databases">
        <authorList>
            <person name="Magalhaes I.L.F."/>
            <person name="Oliveira U."/>
            <person name="Santos F.R."/>
            <person name="Vidigal T.H.D.A."/>
            <person name="Brescovit A.D."/>
            <person name="Santos A.J."/>
        </authorList>
    </citation>
    <scope>NUCLEOTIDE SEQUENCE</scope>
    <source>
        <tissue evidence="2">Shoot tissue taken approximately 20 cm above the soil surface</tissue>
    </source>
</reference>